<dbReference type="Gene3D" id="3.40.50.2300">
    <property type="match status" value="1"/>
</dbReference>
<keyword evidence="1" id="KW-0808">Transferase</keyword>
<sequence length="679" mass="73971">MAERVGSQRGQTDTSIRVLLVDDDNEWVTLVARLLEGVDDAFSVTTANSVVDARALFAPESFDCVVCDYRMPGGDGLSFLSTVRETDPDLPFILATATGSESVASEATAAGATGYFVKDPRTDQGDELATRITQAVERVDARQAADEGDHRFERLFERVPDPVVVAHGPDLVVRTVNPAFEAVFGHDADQIVGEPLGDYLKPAGDDDELFGVPEDVDLDGTRDAEVTRWTVDGPREYHLRLFVDETADGTREVYGHYTDITASKERERLLEAERDATQEVRDILVNASSRTEVETAFVERLVESDGYRFVWVGRQSPDDSVAVGAAAGDDDDYLDGRRETGETVDGPSDTVFRTNEPQFVAVPGVDDGSDGSDGSDESDESDGSDERQAGDDDAAWLAEAAARGFTGVAALPVTHGTIPYGVLVVYTDDPEGFDETDRRLLTETAASLGSAVDVIGRRASLSANRVVQVVLASNDATTPLAQLSVASGCRIDVSAVVPEADDRVVYFVELDGTDAATFVEHAEANDRVTEWAVLDDDERTPRLRLSVEEPSLATVLTECGVVVRSQQVDRGSVQLVVEFPQVVDANAVTEELRASMPDLTVRRHHEVDRLREWQLQPTLPANLTERQLQALRTAYYGGYFERPRLQSAAEVAESLGISRSTFLQHLRVAESKVFGELFE</sequence>
<dbReference type="PANTHER" id="PTHR34236:SF1">
    <property type="entry name" value="DIMETHYL SULFOXIDE REDUCTASE TRANSCRIPTIONAL ACTIVATOR"/>
    <property type="match status" value="1"/>
</dbReference>
<feature type="domain" description="Response regulatory" evidence="7">
    <location>
        <begin position="17"/>
        <end position="133"/>
    </location>
</feature>
<feature type="domain" description="PAS" evidence="8">
    <location>
        <begin position="148"/>
        <end position="202"/>
    </location>
</feature>
<dbReference type="STRING" id="660521.SAMN04487949_0060"/>
<dbReference type="SUPFAM" id="SSF55785">
    <property type="entry name" value="PYP-like sensor domain (PAS domain)"/>
    <property type="match status" value="1"/>
</dbReference>
<dbReference type="OrthoDB" id="168808at2157"/>
<protein>
    <submittedName>
        <fullName evidence="9">PAS domain S-box-containing protein</fullName>
    </submittedName>
</protein>
<dbReference type="AlphaFoldDB" id="A0A1G9NRH7"/>
<dbReference type="InterPro" id="IPR001789">
    <property type="entry name" value="Sig_transdc_resp-reg_receiver"/>
</dbReference>
<evidence type="ECO:0000256" key="3">
    <source>
        <dbReference type="ARBA" id="ARBA00023015"/>
    </source>
</evidence>
<dbReference type="SMART" id="SM00448">
    <property type="entry name" value="REC"/>
    <property type="match status" value="1"/>
</dbReference>
<evidence type="ECO:0000256" key="1">
    <source>
        <dbReference type="ARBA" id="ARBA00022679"/>
    </source>
</evidence>
<dbReference type="PROSITE" id="PS50112">
    <property type="entry name" value="PAS"/>
    <property type="match status" value="1"/>
</dbReference>
<reference evidence="10" key="1">
    <citation type="submission" date="2016-10" db="EMBL/GenBank/DDBJ databases">
        <authorList>
            <person name="Varghese N."/>
            <person name="Submissions S."/>
        </authorList>
    </citation>
    <scope>NUCLEOTIDE SEQUENCE [LARGE SCALE GENOMIC DNA]</scope>
    <source>
        <strain evidence="10">CGMCC 1.10119</strain>
    </source>
</reference>
<dbReference type="Pfam" id="PF13188">
    <property type="entry name" value="PAS_8"/>
    <property type="match status" value="1"/>
</dbReference>
<dbReference type="Pfam" id="PF13185">
    <property type="entry name" value="GAF_2"/>
    <property type="match status" value="1"/>
</dbReference>
<evidence type="ECO:0000256" key="2">
    <source>
        <dbReference type="ARBA" id="ARBA00022777"/>
    </source>
</evidence>
<evidence type="ECO:0000313" key="9">
    <source>
        <dbReference type="EMBL" id="SDL88595.1"/>
    </source>
</evidence>
<keyword evidence="4" id="KW-0804">Transcription</keyword>
<dbReference type="InterPro" id="IPR031803">
    <property type="entry name" value="BAT_GAF/HTH-assoc"/>
</dbReference>
<dbReference type="SUPFAM" id="SSF55781">
    <property type="entry name" value="GAF domain-like"/>
    <property type="match status" value="1"/>
</dbReference>
<feature type="modified residue" description="4-aspartylphosphate" evidence="5">
    <location>
        <position position="68"/>
    </location>
</feature>
<dbReference type="Gene3D" id="3.30.450.20">
    <property type="entry name" value="PAS domain"/>
    <property type="match status" value="1"/>
</dbReference>
<dbReference type="Pfam" id="PF04967">
    <property type="entry name" value="HTH_10"/>
    <property type="match status" value="1"/>
</dbReference>
<dbReference type="InterPro" id="IPR029016">
    <property type="entry name" value="GAF-like_dom_sf"/>
</dbReference>
<dbReference type="CDD" id="cd00156">
    <property type="entry name" value="REC"/>
    <property type="match status" value="1"/>
</dbReference>
<dbReference type="Pfam" id="PF00072">
    <property type="entry name" value="Response_reg"/>
    <property type="match status" value="1"/>
</dbReference>
<dbReference type="GO" id="GO:0016301">
    <property type="term" value="F:kinase activity"/>
    <property type="evidence" value="ECO:0007669"/>
    <property type="project" value="UniProtKB-KW"/>
</dbReference>
<dbReference type="RefSeq" id="WP_170830526.1">
    <property type="nucleotide sequence ID" value="NZ_FNHL01000001.1"/>
</dbReference>
<keyword evidence="2" id="KW-0418">Kinase</keyword>
<dbReference type="PROSITE" id="PS50110">
    <property type="entry name" value="RESPONSE_REGULATORY"/>
    <property type="match status" value="1"/>
</dbReference>
<dbReference type="InterPro" id="IPR003018">
    <property type="entry name" value="GAF"/>
</dbReference>
<evidence type="ECO:0000256" key="5">
    <source>
        <dbReference type="PROSITE-ProRule" id="PRU00169"/>
    </source>
</evidence>
<gene>
    <name evidence="9" type="ORF">SAMN04487949_0060</name>
</gene>
<evidence type="ECO:0000256" key="6">
    <source>
        <dbReference type="SAM" id="MobiDB-lite"/>
    </source>
</evidence>
<keyword evidence="5" id="KW-0597">Phosphoprotein</keyword>
<dbReference type="InterPro" id="IPR035965">
    <property type="entry name" value="PAS-like_dom_sf"/>
</dbReference>
<dbReference type="PANTHER" id="PTHR34236">
    <property type="entry name" value="DIMETHYL SULFOXIDE REDUCTASE TRANSCRIPTIONAL ACTIVATOR"/>
    <property type="match status" value="1"/>
</dbReference>
<evidence type="ECO:0000313" key="10">
    <source>
        <dbReference type="Proteomes" id="UP000199451"/>
    </source>
</evidence>
<dbReference type="Gene3D" id="3.30.450.40">
    <property type="match status" value="1"/>
</dbReference>
<dbReference type="InterPro" id="IPR007050">
    <property type="entry name" value="HTH_bacterioopsin"/>
</dbReference>
<feature type="region of interest" description="Disordered" evidence="6">
    <location>
        <begin position="320"/>
        <end position="391"/>
    </location>
</feature>
<dbReference type="InterPro" id="IPR000014">
    <property type="entry name" value="PAS"/>
</dbReference>
<dbReference type="EMBL" id="FNHL01000001">
    <property type="protein sequence ID" value="SDL88595.1"/>
    <property type="molecule type" value="Genomic_DNA"/>
</dbReference>
<proteinExistence type="predicted"/>
<keyword evidence="10" id="KW-1185">Reference proteome</keyword>
<keyword evidence="3" id="KW-0805">Transcription regulation</keyword>
<evidence type="ECO:0000259" key="7">
    <source>
        <dbReference type="PROSITE" id="PS50110"/>
    </source>
</evidence>
<feature type="compositionally biased region" description="Acidic residues" evidence="6">
    <location>
        <begin position="367"/>
        <end position="383"/>
    </location>
</feature>
<dbReference type="Proteomes" id="UP000199451">
    <property type="component" value="Unassembled WGS sequence"/>
</dbReference>
<dbReference type="NCBIfam" id="TIGR00229">
    <property type="entry name" value="sensory_box"/>
    <property type="match status" value="1"/>
</dbReference>
<dbReference type="InterPro" id="IPR011006">
    <property type="entry name" value="CheY-like_superfamily"/>
</dbReference>
<evidence type="ECO:0000259" key="8">
    <source>
        <dbReference type="PROSITE" id="PS50112"/>
    </source>
</evidence>
<organism evidence="9 10">
    <name type="scientific">Halogranum gelatinilyticum</name>
    <dbReference type="NCBI Taxonomy" id="660521"/>
    <lineage>
        <taxon>Archaea</taxon>
        <taxon>Methanobacteriati</taxon>
        <taxon>Methanobacteriota</taxon>
        <taxon>Stenosarchaea group</taxon>
        <taxon>Halobacteria</taxon>
        <taxon>Halobacteriales</taxon>
        <taxon>Haloferacaceae</taxon>
    </lineage>
</organism>
<dbReference type="Pfam" id="PF15915">
    <property type="entry name" value="BAT"/>
    <property type="match status" value="1"/>
</dbReference>
<accession>A0A1G9NRH7</accession>
<dbReference type="GO" id="GO:0000160">
    <property type="term" value="P:phosphorelay signal transduction system"/>
    <property type="evidence" value="ECO:0007669"/>
    <property type="project" value="InterPro"/>
</dbReference>
<evidence type="ECO:0000256" key="4">
    <source>
        <dbReference type="ARBA" id="ARBA00023163"/>
    </source>
</evidence>
<dbReference type="SUPFAM" id="SSF52172">
    <property type="entry name" value="CheY-like"/>
    <property type="match status" value="1"/>
</dbReference>
<name>A0A1G9NRH7_9EURY</name>